<dbReference type="Proteomes" id="UP001367508">
    <property type="component" value="Unassembled WGS sequence"/>
</dbReference>
<dbReference type="AlphaFoldDB" id="A0AAN9KYD5"/>
<feature type="region of interest" description="Disordered" evidence="1">
    <location>
        <begin position="34"/>
        <end position="83"/>
    </location>
</feature>
<reference evidence="3 4" key="1">
    <citation type="submission" date="2024-01" db="EMBL/GenBank/DDBJ databases">
        <title>The genomes of 5 underutilized Papilionoideae crops provide insights into root nodulation and disease resistanc.</title>
        <authorList>
            <person name="Jiang F."/>
        </authorList>
    </citation>
    <scope>NUCLEOTIDE SEQUENCE [LARGE SCALE GENOMIC DNA]</scope>
    <source>
        <strain evidence="3">LVBAO_FW01</strain>
        <tissue evidence="3">Leaves</tissue>
    </source>
</reference>
<proteinExistence type="predicted"/>
<evidence type="ECO:0008006" key="5">
    <source>
        <dbReference type="Google" id="ProtNLM"/>
    </source>
</evidence>
<sequence length="83" mass="9621">MKYSSCFLIILLVSHFLPYSSLIMRTMIQQVTEAATDHHQMSREEADRDHVQRKALHEVHSGPNPISNSIPQQKLKSDIQRNH</sequence>
<evidence type="ECO:0000313" key="4">
    <source>
        <dbReference type="Proteomes" id="UP001367508"/>
    </source>
</evidence>
<feature type="compositionally biased region" description="Basic and acidic residues" evidence="1">
    <location>
        <begin position="35"/>
        <end position="60"/>
    </location>
</feature>
<evidence type="ECO:0000313" key="3">
    <source>
        <dbReference type="EMBL" id="KAK7324478.1"/>
    </source>
</evidence>
<keyword evidence="2" id="KW-0732">Signal</keyword>
<evidence type="ECO:0000256" key="1">
    <source>
        <dbReference type="SAM" id="MobiDB-lite"/>
    </source>
</evidence>
<dbReference type="EMBL" id="JAYMYQ010000006">
    <property type="protein sequence ID" value="KAK7324478.1"/>
    <property type="molecule type" value="Genomic_DNA"/>
</dbReference>
<feature type="chain" id="PRO_5043010234" description="Secreted protein" evidence="2">
    <location>
        <begin position="23"/>
        <end position="83"/>
    </location>
</feature>
<evidence type="ECO:0000256" key="2">
    <source>
        <dbReference type="SAM" id="SignalP"/>
    </source>
</evidence>
<accession>A0AAN9KYD5</accession>
<keyword evidence="4" id="KW-1185">Reference proteome</keyword>
<organism evidence="3 4">
    <name type="scientific">Canavalia gladiata</name>
    <name type="common">Sword bean</name>
    <name type="synonym">Dolichos gladiatus</name>
    <dbReference type="NCBI Taxonomy" id="3824"/>
    <lineage>
        <taxon>Eukaryota</taxon>
        <taxon>Viridiplantae</taxon>
        <taxon>Streptophyta</taxon>
        <taxon>Embryophyta</taxon>
        <taxon>Tracheophyta</taxon>
        <taxon>Spermatophyta</taxon>
        <taxon>Magnoliopsida</taxon>
        <taxon>eudicotyledons</taxon>
        <taxon>Gunneridae</taxon>
        <taxon>Pentapetalae</taxon>
        <taxon>rosids</taxon>
        <taxon>fabids</taxon>
        <taxon>Fabales</taxon>
        <taxon>Fabaceae</taxon>
        <taxon>Papilionoideae</taxon>
        <taxon>50 kb inversion clade</taxon>
        <taxon>NPAAA clade</taxon>
        <taxon>indigoferoid/millettioid clade</taxon>
        <taxon>Phaseoleae</taxon>
        <taxon>Canavalia</taxon>
    </lineage>
</organism>
<gene>
    <name evidence="3" type="ORF">VNO77_28049</name>
</gene>
<protein>
    <recommendedName>
        <fullName evidence="5">Secreted protein</fullName>
    </recommendedName>
</protein>
<name>A0AAN9KYD5_CANGL</name>
<feature type="compositionally biased region" description="Polar residues" evidence="1">
    <location>
        <begin position="64"/>
        <end position="74"/>
    </location>
</feature>
<feature type="signal peptide" evidence="2">
    <location>
        <begin position="1"/>
        <end position="22"/>
    </location>
</feature>
<comment type="caution">
    <text evidence="3">The sequence shown here is derived from an EMBL/GenBank/DDBJ whole genome shotgun (WGS) entry which is preliminary data.</text>
</comment>